<dbReference type="AlphaFoldDB" id="I3X2F4"/>
<feature type="region of interest" description="Disordered" evidence="1">
    <location>
        <begin position="29"/>
        <end position="54"/>
    </location>
</feature>
<protein>
    <submittedName>
        <fullName evidence="2">Uncharacterized protein</fullName>
    </submittedName>
</protein>
<dbReference type="RefSeq" id="WP_014762242.1">
    <property type="nucleotide sequence ID" value="NC_018000.1"/>
</dbReference>
<proteinExistence type="predicted"/>
<dbReference type="HOGENOM" id="CLU_3048027_0_0_5"/>
<evidence type="ECO:0000313" key="2">
    <source>
        <dbReference type="EMBL" id="AFL50060.1"/>
    </source>
</evidence>
<sequence length="54" mass="6236">MSTEVFLRFEKEWQHLRRAVHKLEIEANRPDEQNIDDTAGSELADPLAGRIKSS</sequence>
<evidence type="ECO:0000256" key="1">
    <source>
        <dbReference type="SAM" id="MobiDB-lite"/>
    </source>
</evidence>
<dbReference type="EMBL" id="CP003563">
    <property type="protein sequence ID" value="AFL50060.1"/>
    <property type="molecule type" value="Genomic_DNA"/>
</dbReference>
<dbReference type="PATRIC" id="fig|1185652.3.peg.1528"/>
<accession>I3X2F4</accession>
<dbReference type="KEGG" id="sfd:USDA257_c14700"/>
<organism evidence="2 3">
    <name type="scientific">Sinorhizobium fredii (strain USDA 257)</name>
    <dbReference type="NCBI Taxonomy" id="1185652"/>
    <lineage>
        <taxon>Bacteria</taxon>
        <taxon>Pseudomonadati</taxon>
        <taxon>Pseudomonadota</taxon>
        <taxon>Alphaproteobacteria</taxon>
        <taxon>Hyphomicrobiales</taxon>
        <taxon>Rhizobiaceae</taxon>
        <taxon>Sinorhizobium/Ensifer group</taxon>
        <taxon>Sinorhizobium</taxon>
    </lineage>
</organism>
<evidence type="ECO:0000313" key="3">
    <source>
        <dbReference type="Proteomes" id="UP000006180"/>
    </source>
</evidence>
<reference evidence="2 3" key="1">
    <citation type="journal article" date="2012" name="J. Bacteriol.">
        <title>Complete genome sequence of the broad-host-range strain Sinorhizobium fredii USDA257.</title>
        <authorList>
            <person name="Schuldes J."/>
            <person name="Rodriguez Orbegoso M."/>
            <person name="Schmeisser C."/>
            <person name="Krishnan H.B."/>
            <person name="Daniel R."/>
            <person name="Streit W.R."/>
        </authorList>
    </citation>
    <scope>NUCLEOTIDE SEQUENCE [LARGE SCALE GENOMIC DNA]</scope>
    <source>
        <strain evidence="2 3">USDA 257</strain>
    </source>
</reference>
<gene>
    <name evidence="2" type="ORF">USDA257_c14700</name>
</gene>
<dbReference type="Proteomes" id="UP000006180">
    <property type="component" value="Chromosome"/>
</dbReference>
<name>I3X2F4_SINF2</name>